<dbReference type="Gramene" id="KFK39527">
    <property type="protein sequence ID" value="KFK39527"/>
    <property type="gene ID" value="AALP_AA3G256000"/>
</dbReference>
<gene>
    <name evidence="2" type="ordered locus">AALP_Aa3g256000</name>
</gene>
<reference evidence="3" key="1">
    <citation type="journal article" date="2015" name="Nat. Plants">
        <title>Genome expansion of Arabis alpina linked with retrotransposition and reduced symmetric DNA methylation.</title>
        <authorList>
            <person name="Willing E.M."/>
            <person name="Rawat V."/>
            <person name="Mandakova T."/>
            <person name="Maumus F."/>
            <person name="James G.V."/>
            <person name="Nordstroem K.J."/>
            <person name="Becker C."/>
            <person name="Warthmann N."/>
            <person name="Chica C."/>
            <person name="Szarzynska B."/>
            <person name="Zytnicki M."/>
            <person name="Albani M.C."/>
            <person name="Kiefer C."/>
            <person name="Bergonzi S."/>
            <person name="Castaings L."/>
            <person name="Mateos J.L."/>
            <person name="Berns M.C."/>
            <person name="Bujdoso N."/>
            <person name="Piofczyk T."/>
            <person name="de Lorenzo L."/>
            <person name="Barrero-Sicilia C."/>
            <person name="Mateos I."/>
            <person name="Piednoel M."/>
            <person name="Hagmann J."/>
            <person name="Chen-Min-Tao R."/>
            <person name="Iglesias-Fernandez R."/>
            <person name="Schuster S.C."/>
            <person name="Alonso-Blanco C."/>
            <person name="Roudier F."/>
            <person name="Carbonero P."/>
            <person name="Paz-Ares J."/>
            <person name="Davis S.J."/>
            <person name="Pecinka A."/>
            <person name="Quesneville H."/>
            <person name="Colot V."/>
            <person name="Lysak M.A."/>
            <person name="Weigel D."/>
            <person name="Coupland G."/>
            <person name="Schneeberger K."/>
        </authorList>
    </citation>
    <scope>NUCLEOTIDE SEQUENCE [LARGE SCALE GENOMIC DNA]</scope>
    <source>
        <strain evidence="3">cv. Pajares</strain>
    </source>
</reference>
<evidence type="ECO:0000259" key="1">
    <source>
        <dbReference type="Pfam" id="PF13456"/>
    </source>
</evidence>
<evidence type="ECO:0000313" key="3">
    <source>
        <dbReference type="Proteomes" id="UP000029120"/>
    </source>
</evidence>
<protein>
    <recommendedName>
        <fullName evidence="1">RNase H type-1 domain-containing protein</fullName>
    </recommendedName>
</protein>
<dbReference type="Proteomes" id="UP000029120">
    <property type="component" value="Chromosome 3"/>
</dbReference>
<proteinExistence type="predicted"/>
<dbReference type="OMA" id="SDANNLH"/>
<dbReference type="AlphaFoldDB" id="A0A087HBM5"/>
<feature type="domain" description="RNase H type-1" evidence="1">
    <location>
        <begin position="43"/>
        <end position="114"/>
    </location>
</feature>
<dbReference type="GO" id="GO:0003676">
    <property type="term" value="F:nucleic acid binding"/>
    <property type="evidence" value="ECO:0007669"/>
    <property type="project" value="InterPro"/>
</dbReference>
<dbReference type="InterPro" id="IPR002156">
    <property type="entry name" value="RNaseH_domain"/>
</dbReference>
<keyword evidence="3" id="KW-1185">Reference proteome</keyword>
<sequence>MTKVLSDARECMLAQDTEQTPHKPILSRTRDESDTTRLRCYTNAPWRSDTNMAGLAWVLKDPTSRTIFQGSSTQSHINSPLMAETMAIREALIAPTNGGFYQLQMASDANNLHNDQFKDSNHGDLRDRGRYHKSLSISISRPLSLFKGSITRMLTF</sequence>
<dbReference type="EMBL" id="CM002871">
    <property type="protein sequence ID" value="KFK39527.1"/>
    <property type="molecule type" value="Genomic_DNA"/>
</dbReference>
<dbReference type="eggNOG" id="KOG1075">
    <property type="taxonomic scope" value="Eukaryota"/>
</dbReference>
<evidence type="ECO:0000313" key="2">
    <source>
        <dbReference type="EMBL" id="KFK39527.1"/>
    </source>
</evidence>
<dbReference type="Pfam" id="PF13456">
    <property type="entry name" value="RVT_3"/>
    <property type="match status" value="1"/>
</dbReference>
<dbReference type="OrthoDB" id="1106285at2759"/>
<dbReference type="GO" id="GO:0004523">
    <property type="term" value="F:RNA-DNA hybrid ribonuclease activity"/>
    <property type="evidence" value="ECO:0007669"/>
    <property type="project" value="InterPro"/>
</dbReference>
<name>A0A087HBM5_ARAAL</name>
<accession>A0A087HBM5</accession>
<organism evidence="2 3">
    <name type="scientific">Arabis alpina</name>
    <name type="common">Alpine rock-cress</name>
    <dbReference type="NCBI Taxonomy" id="50452"/>
    <lineage>
        <taxon>Eukaryota</taxon>
        <taxon>Viridiplantae</taxon>
        <taxon>Streptophyta</taxon>
        <taxon>Embryophyta</taxon>
        <taxon>Tracheophyta</taxon>
        <taxon>Spermatophyta</taxon>
        <taxon>Magnoliopsida</taxon>
        <taxon>eudicotyledons</taxon>
        <taxon>Gunneridae</taxon>
        <taxon>Pentapetalae</taxon>
        <taxon>rosids</taxon>
        <taxon>malvids</taxon>
        <taxon>Brassicales</taxon>
        <taxon>Brassicaceae</taxon>
        <taxon>Arabideae</taxon>
        <taxon>Arabis</taxon>
    </lineage>
</organism>